<evidence type="ECO:0000256" key="2">
    <source>
        <dbReference type="ARBA" id="ARBA00022448"/>
    </source>
</evidence>
<dbReference type="PANTHER" id="PTHR24220">
    <property type="entry name" value="IMPORT ATP-BINDING PROTEIN"/>
    <property type="match status" value="1"/>
</dbReference>
<dbReference type="RefSeq" id="WP_182549922.1">
    <property type="nucleotide sequence ID" value="NZ_JACGXN010000003.1"/>
</dbReference>
<proteinExistence type="inferred from homology"/>
<dbReference type="EMBL" id="JACGXN010000003">
    <property type="protein sequence ID" value="MBA8879299.1"/>
    <property type="molecule type" value="Genomic_DNA"/>
</dbReference>
<dbReference type="SUPFAM" id="SSF52540">
    <property type="entry name" value="P-loop containing nucleoside triphosphate hydrolases"/>
    <property type="match status" value="1"/>
</dbReference>
<dbReference type="Proteomes" id="UP000549052">
    <property type="component" value="Unassembled WGS sequence"/>
</dbReference>
<keyword evidence="7" id="KW-1185">Reference proteome</keyword>
<protein>
    <submittedName>
        <fullName evidence="6">Putative ABC transport system ATP-binding protein</fullName>
    </submittedName>
</protein>
<dbReference type="InterPro" id="IPR017911">
    <property type="entry name" value="MacB-like_ATP-bd"/>
</dbReference>
<keyword evidence="4 6" id="KW-0067">ATP-binding</keyword>
<evidence type="ECO:0000256" key="3">
    <source>
        <dbReference type="ARBA" id="ARBA00022741"/>
    </source>
</evidence>
<reference evidence="6 7" key="1">
    <citation type="submission" date="2020-07" db="EMBL/GenBank/DDBJ databases">
        <title>Genomic Encyclopedia of Type Strains, Phase IV (KMG-V): Genome sequencing to study the core and pangenomes of soil and plant-associated prokaryotes.</title>
        <authorList>
            <person name="Whitman W."/>
        </authorList>
    </citation>
    <scope>NUCLEOTIDE SEQUENCE [LARGE SCALE GENOMIC DNA]</scope>
    <source>
        <strain evidence="6 7">AN3</strain>
    </source>
</reference>
<name>A0A839EKE9_9HYPH</name>
<keyword evidence="3" id="KW-0547">Nucleotide-binding</keyword>
<dbReference type="GO" id="GO:0005524">
    <property type="term" value="F:ATP binding"/>
    <property type="evidence" value="ECO:0007669"/>
    <property type="project" value="UniProtKB-KW"/>
</dbReference>
<dbReference type="PROSITE" id="PS50893">
    <property type="entry name" value="ABC_TRANSPORTER_2"/>
    <property type="match status" value="1"/>
</dbReference>
<evidence type="ECO:0000256" key="4">
    <source>
        <dbReference type="ARBA" id="ARBA00022840"/>
    </source>
</evidence>
<dbReference type="SMART" id="SM00382">
    <property type="entry name" value="AAA"/>
    <property type="match status" value="1"/>
</dbReference>
<dbReference type="Gene3D" id="3.40.50.300">
    <property type="entry name" value="P-loop containing nucleotide triphosphate hydrolases"/>
    <property type="match status" value="1"/>
</dbReference>
<evidence type="ECO:0000256" key="1">
    <source>
        <dbReference type="ARBA" id="ARBA00005417"/>
    </source>
</evidence>
<evidence type="ECO:0000313" key="6">
    <source>
        <dbReference type="EMBL" id="MBA8879299.1"/>
    </source>
</evidence>
<dbReference type="GO" id="GO:0005886">
    <property type="term" value="C:plasma membrane"/>
    <property type="evidence" value="ECO:0007669"/>
    <property type="project" value="TreeGrafter"/>
</dbReference>
<dbReference type="GO" id="GO:0022857">
    <property type="term" value="F:transmembrane transporter activity"/>
    <property type="evidence" value="ECO:0007669"/>
    <property type="project" value="TreeGrafter"/>
</dbReference>
<dbReference type="InterPro" id="IPR017871">
    <property type="entry name" value="ABC_transporter-like_CS"/>
</dbReference>
<comment type="caution">
    <text evidence="6">The sequence shown here is derived from an EMBL/GenBank/DDBJ whole genome shotgun (WGS) entry which is preliminary data.</text>
</comment>
<dbReference type="InterPro" id="IPR015854">
    <property type="entry name" value="ABC_transpr_LolD-like"/>
</dbReference>
<evidence type="ECO:0000313" key="7">
    <source>
        <dbReference type="Proteomes" id="UP000549052"/>
    </source>
</evidence>
<keyword evidence="2" id="KW-0813">Transport</keyword>
<accession>A0A839EKE9</accession>
<dbReference type="InterPro" id="IPR003593">
    <property type="entry name" value="AAA+_ATPase"/>
</dbReference>
<gene>
    <name evidence="6" type="ORF">FHW16_003017</name>
</gene>
<dbReference type="CDD" id="cd03255">
    <property type="entry name" value="ABC_MJ0796_LolCDE_FtsE"/>
    <property type="match status" value="1"/>
</dbReference>
<dbReference type="Pfam" id="PF00005">
    <property type="entry name" value="ABC_tran"/>
    <property type="match status" value="1"/>
</dbReference>
<sequence>MQPTISASGISKAFVIKQIRTIALHNVSIDIFPGELTLIIGPSGCGKSTLLATLSGLTIPDAGTIRTLETDLVAASDAERDSFRLHHCGFVFQGFNLFPALSAVEQVAVPLDYLGVAADETAERVERALDQVGLSTRRHLHPAELSGGEKQRVAIARAIVKNPAILFADEPTSALDSVNGQIVIEILHAIARRTRATVLCVSHDPRLIAHADRVLQMEDGRILRDWRPNAGTNATGNTNHDYV</sequence>
<dbReference type="InterPro" id="IPR003439">
    <property type="entry name" value="ABC_transporter-like_ATP-bd"/>
</dbReference>
<dbReference type="PROSITE" id="PS00211">
    <property type="entry name" value="ABC_TRANSPORTER_1"/>
    <property type="match status" value="1"/>
</dbReference>
<dbReference type="GO" id="GO:0016887">
    <property type="term" value="F:ATP hydrolysis activity"/>
    <property type="evidence" value="ECO:0007669"/>
    <property type="project" value="InterPro"/>
</dbReference>
<organism evidence="6 7">
    <name type="scientific">Phyllobacterium myrsinacearum</name>
    <dbReference type="NCBI Taxonomy" id="28101"/>
    <lineage>
        <taxon>Bacteria</taxon>
        <taxon>Pseudomonadati</taxon>
        <taxon>Pseudomonadota</taxon>
        <taxon>Alphaproteobacteria</taxon>
        <taxon>Hyphomicrobiales</taxon>
        <taxon>Phyllobacteriaceae</taxon>
        <taxon>Phyllobacterium</taxon>
    </lineage>
</organism>
<feature type="domain" description="ABC transporter" evidence="5">
    <location>
        <begin position="5"/>
        <end position="243"/>
    </location>
</feature>
<evidence type="ECO:0000259" key="5">
    <source>
        <dbReference type="PROSITE" id="PS50893"/>
    </source>
</evidence>
<dbReference type="InterPro" id="IPR027417">
    <property type="entry name" value="P-loop_NTPase"/>
</dbReference>
<dbReference type="AlphaFoldDB" id="A0A839EKE9"/>
<comment type="similarity">
    <text evidence="1">Belongs to the ABC transporter superfamily.</text>
</comment>